<reference evidence="2" key="1">
    <citation type="journal article" date="2023" name="G3 (Bethesda)">
        <title>Genome assembly and association tests identify interacting loci associated with vigor, precocity, and sex in interspecific pistachio rootstocks.</title>
        <authorList>
            <person name="Palmer W."/>
            <person name="Jacygrad E."/>
            <person name="Sagayaradj S."/>
            <person name="Cavanaugh K."/>
            <person name="Han R."/>
            <person name="Bertier L."/>
            <person name="Beede B."/>
            <person name="Kafkas S."/>
            <person name="Golino D."/>
            <person name="Preece J."/>
            <person name="Michelmore R."/>
        </authorList>
    </citation>
    <scope>NUCLEOTIDE SEQUENCE [LARGE SCALE GENOMIC DNA]</scope>
</reference>
<proteinExistence type="predicted"/>
<dbReference type="Proteomes" id="UP001163603">
    <property type="component" value="Chromosome 9"/>
</dbReference>
<evidence type="ECO:0000313" key="1">
    <source>
        <dbReference type="EMBL" id="KAJ0028845.1"/>
    </source>
</evidence>
<evidence type="ECO:0000313" key="2">
    <source>
        <dbReference type="Proteomes" id="UP001163603"/>
    </source>
</evidence>
<comment type="caution">
    <text evidence="1">The sequence shown here is derived from an EMBL/GenBank/DDBJ whole genome shotgun (WGS) entry which is preliminary data.</text>
</comment>
<name>A0ACC0Y416_9ROSI</name>
<protein>
    <submittedName>
        <fullName evidence="1">Uncharacterized protein</fullName>
    </submittedName>
</protein>
<keyword evidence="2" id="KW-1185">Reference proteome</keyword>
<gene>
    <name evidence="1" type="ORF">Pint_34998</name>
</gene>
<organism evidence="1 2">
    <name type="scientific">Pistacia integerrima</name>
    <dbReference type="NCBI Taxonomy" id="434235"/>
    <lineage>
        <taxon>Eukaryota</taxon>
        <taxon>Viridiplantae</taxon>
        <taxon>Streptophyta</taxon>
        <taxon>Embryophyta</taxon>
        <taxon>Tracheophyta</taxon>
        <taxon>Spermatophyta</taxon>
        <taxon>Magnoliopsida</taxon>
        <taxon>eudicotyledons</taxon>
        <taxon>Gunneridae</taxon>
        <taxon>Pentapetalae</taxon>
        <taxon>rosids</taxon>
        <taxon>malvids</taxon>
        <taxon>Sapindales</taxon>
        <taxon>Anacardiaceae</taxon>
        <taxon>Pistacia</taxon>
    </lineage>
</organism>
<sequence length="384" mass="43147">MAGFPSTSINPPVGYPISIIGPQYCTHNHPITLAITDGKYVNEFVIQDSNGNILFNVKGVAFSVIHHRRILYDAAGTPIVTIQRKMMSAHDRWQVFRGDSKETSDLIFSVKRSSLFQLKLKLDVILANNTKEDFCDFKLIGGWLERSFAVYAGESSTAVAQINKTHTGHAFFRKETKMVVVNPNIDYAFIIALIVTLDAIQSSVGTPIRSVHKRWQIFWGESIESRTPIFSAKRASLFQSKDNVNVFLAKNTEESLCNFRIRGNWLDISSVIYTGESSTIVAKLHKNRTAPGILIGKERFMVTVYPNLDYAFIIALIVILDAINSEDDAEDYYESSFPENLSQTVDVAENVSQMVDAAENLNQMVDVEDVADDNDDEDYEDYDI</sequence>
<accession>A0ACC0Y416</accession>
<dbReference type="EMBL" id="CM047744">
    <property type="protein sequence ID" value="KAJ0028845.1"/>
    <property type="molecule type" value="Genomic_DNA"/>
</dbReference>